<dbReference type="AlphaFoldDB" id="A0A2P2K558"/>
<protein>
    <submittedName>
        <fullName evidence="1">Uncharacterized protein MANES_14G131500</fullName>
    </submittedName>
</protein>
<sequence>MFSLLLNRLFSQQLLVKFPTTCCSSRG</sequence>
<reference evidence="1" key="1">
    <citation type="submission" date="2018-02" db="EMBL/GenBank/DDBJ databases">
        <title>Rhizophora mucronata_Transcriptome.</title>
        <authorList>
            <person name="Meera S.P."/>
            <person name="Sreeshan A."/>
            <person name="Augustine A."/>
        </authorList>
    </citation>
    <scope>NUCLEOTIDE SEQUENCE</scope>
    <source>
        <tissue evidence="1">Leaf</tissue>
    </source>
</reference>
<evidence type="ECO:0000313" key="1">
    <source>
        <dbReference type="EMBL" id="MBX00854.1"/>
    </source>
</evidence>
<proteinExistence type="predicted"/>
<dbReference type="EMBL" id="GGEC01020370">
    <property type="protein sequence ID" value="MBX00854.1"/>
    <property type="molecule type" value="Transcribed_RNA"/>
</dbReference>
<accession>A0A2P2K558</accession>
<organism evidence="1">
    <name type="scientific">Rhizophora mucronata</name>
    <name type="common">Asiatic mangrove</name>
    <dbReference type="NCBI Taxonomy" id="61149"/>
    <lineage>
        <taxon>Eukaryota</taxon>
        <taxon>Viridiplantae</taxon>
        <taxon>Streptophyta</taxon>
        <taxon>Embryophyta</taxon>
        <taxon>Tracheophyta</taxon>
        <taxon>Spermatophyta</taxon>
        <taxon>Magnoliopsida</taxon>
        <taxon>eudicotyledons</taxon>
        <taxon>Gunneridae</taxon>
        <taxon>Pentapetalae</taxon>
        <taxon>rosids</taxon>
        <taxon>fabids</taxon>
        <taxon>Malpighiales</taxon>
        <taxon>Rhizophoraceae</taxon>
        <taxon>Rhizophora</taxon>
    </lineage>
</organism>
<name>A0A2P2K558_RHIMU</name>